<comment type="caution">
    <text evidence="9">The sequence shown here is derived from an EMBL/GenBank/DDBJ whole genome shotgun (WGS) entry which is preliminary data.</text>
</comment>
<feature type="signal peptide" evidence="6">
    <location>
        <begin position="1"/>
        <end position="23"/>
    </location>
</feature>
<feature type="domain" description="RagB/SusD" evidence="7">
    <location>
        <begin position="352"/>
        <end position="499"/>
    </location>
</feature>
<evidence type="ECO:0000259" key="7">
    <source>
        <dbReference type="Pfam" id="PF07980"/>
    </source>
</evidence>
<keyword evidence="4" id="KW-0472">Membrane</keyword>
<dbReference type="InterPro" id="IPR012944">
    <property type="entry name" value="SusD_RagB_dom"/>
</dbReference>
<evidence type="ECO:0000259" key="8">
    <source>
        <dbReference type="Pfam" id="PF14322"/>
    </source>
</evidence>
<dbReference type="Pfam" id="PF07980">
    <property type="entry name" value="SusD_RagB"/>
    <property type="match status" value="1"/>
</dbReference>
<dbReference type="Pfam" id="PF14322">
    <property type="entry name" value="SusD-like_3"/>
    <property type="match status" value="1"/>
</dbReference>
<dbReference type="InterPro" id="IPR033985">
    <property type="entry name" value="SusD-like_N"/>
</dbReference>
<comment type="subcellular location">
    <subcellularLocation>
        <location evidence="1">Cell outer membrane</location>
    </subcellularLocation>
</comment>
<dbReference type="PROSITE" id="PS51257">
    <property type="entry name" value="PROKAR_LIPOPROTEIN"/>
    <property type="match status" value="1"/>
</dbReference>
<name>A0A4R8DSV3_9BACT</name>
<protein>
    <submittedName>
        <fullName evidence="9">Putative outer membrane starch-binding protein</fullName>
    </submittedName>
</protein>
<evidence type="ECO:0000256" key="6">
    <source>
        <dbReference type="SAM" id="SignalP"/>
    </source>
</evidence>
<evidence type="ECO:0000256" key="1">
    <source>
        <dbReference type="ARBA" id="ARBA00004442"/>
    </source>
</evidence>
<dbReference type="GO" id="GO:0009279">
    <property type="term" value="C:cell outer membrane"/>
    <property type="evidence" value="ECO:0007669"/>
    <property type="project" value="UniProtKB-SubCell"/>
</dbReference>
<evidence type="ECO:0000256" key="4">
    <source>
        <dbReference type="ARBA" id="ARBA00023136"/>
    </source>
</evidence>
<feature type="chain" id="PRO_5020426405" evidence="6">
    <location>
        <begin position="24"/>
        <end position="500"/>
    </location>
</feature>
<organism evidence="9 10">
    <name type="scientific">Dinghuibacter silviterrae</name>
    <dbReference type="NCBI Taxonomy" id="1539049"/>
    <lineage>
        <taxon>Bacteria</taxon>
        <taxon>Pseudomonadati</taxon>
        <taxon>Bacteroidota</taxon>
        <taxon>Chitinophagia</taxon>
        <taxon>Chitinophagales</taxon>
        <taxon>Chitinophagaceae</taxon>
        <taxon>Dinghuibacter</taxon>
    </lineage>
</organism>
<dbReference type="RefSeq" id="WP_133993469.1">
    <property type="nucleotide sequence ID" value="NZ_SODV01000001.1"/>
</dbReference>
<dbReference type="Proteomes" id="UP000294498">
    <property type="component" value="Unassembled WGS sequence"/>
</dbReference>
<proteinExistence type="inferred from homology"/>
<dbReference type="CDD" id="cd08977">
    <property type="entry name" value="SusD"/>
    <property type="match status" value="1"/>
</dbReference>
<gene>
    <name evidence="9" type="ORF">EDB95_2190</name>
</gene>
<feature type="domain" description="SusD-like N-terminal" evidence="8">
    <location>
        <begin position="107"/>
        <end position="230"/>
    </location>
</feature>
<keyword evidence="10" id="KW-1185">Reference proteome</keyword>
<dbReference type="EMBL" id="SODV01000001">
    <property type="protein sequence ID" value="TDX01159.1"/>
    <property type="molecule type" value="Genomic_DNA"/>
</dbReference>
<evidence type="ECO:0000313" key="10">
    <source>
        <dbReference type="Proteomes" id="UP000294498"/>
    </source>
</evidence>
<reference evidence="9 10" key="1">
    <citation type="submission" date="2019-03" db="EMBL/GenBank/DDBJ databases">
        <title>Genomic Encyclopedia of Type Strains, Phase IV (KMG-IV): sequencing the most valuable type-strain genomes for metagenomic binning, comparative biology and taxonomic classification.</title>
        <authorList>
            <person name="Goeker M."/>
        </authorList>
    </citation>
    <scope>NUCLEOTIDE SEQUENCE [LARGE SCALE GENOMIC DNA]</scope>
    <source>
        <strain evidence="9 10">DSM 100059</strain>
    </source>
</reference>
<dbReference type="InterPro" id="IPR011990">
    <property type="entry name" value="TPR-like_helical_dom_sf"/>
</dbReference>
<dbReference type="SUPFAM" id="SSF48452">
    <property type="entry name" value="TPR-like"/>
    <property type="match status" value="1"/>
</dbReference>
<dbReference type="Gene3D" id="1.25.40.390">
    <property type="match status" value="1"/>
</dbReference>
<keyword evidence="3 6" id="KW-0732">Signal</keyword>
<comment type="similarity">
    <text evidence="2">Belongs to the SusD family.</text>
</comment>
<accession>A0A4R8DSV3</accession>
<evidence type="ECO:0000256" key="2">
    <source>
        <dbReference type="ARBA" id="ARBA00006275"/>
    </source>
</evidence>
<evidence type="ECO:0000256" key="5">
    <source>
        <dbReference type="ARBA" id="ARBA00023237"/>
    </source>
</evidence>
<dbReference type="OrthoDB" id="618454at2"/>
<dbReference type="AlphaFoldDB" id="A0A4R8DSV3"/>
<sequence length="500" mass="54489">MKRKHLIYLFVGAAGFFSSCSKSFLSPTPNGLQLQSNYYKTPAEAFAAVTAAYNPLGWECGSTDNTYIDKLGSLNSGADECYAGGGGPTDMEVWQVFNTYTMSGAVGPSASLWDRNYTGIYRANLVLENTVNVPGLDAATQARYVAEAKFLRAYYYFDLVREFGNIPLILHSLSTDELYNQVQTTPDTVYAQIEADLTAAIPVLPATVAATELGRVTKGAANALMGKVILTENNTARMQTAATYLEAVNSSGLYSLQTNYAEIFDPANKFNSESIFEIYHSAAAASGWGNWPNFLGNVYAQMTGPRSYSGPLYWSGGWSFNPIMPTLVADLYGDPRYSATIMNVDSLVKAGKASYTPGYANTGYFMAKFAPRATEVAAAGQTELNFPNDYIEIRLADTYLMEAEALVRGGGDLTKAQSYLDQVRARVGLPSVPATLDNIYHERRLELATEGHRWFDLVRTGQAAAILGPLKGYQQGVNNVLPIPLVELNNTKLKQNPGYK</sequence>
<keyword evidence="5" id="KW-0998">Cell outer membrane</keyword>
<evidence type="ECO:0000256" key="3">
    <source>
        <dbReference type="ARBA" id="ARBA00022729"/>
    </source>
</evidence>
<evidence type="ECO:0000313" key="9">
    <source>
        <dbReference type="EMBL" id="TDX01159.1"/>
    </source>
</evidence>